<accession>A0A1G2R0F3</accession>
<dbReference type="AlphaFoldDB" id="A0A1G2R0F3"/>
<evidence type="ECO:0000313" key="1">
    <source>
        <dbReference type="EMBL" id="OHA65859.1"/>
    </source>
</evidence>
<dbReference type="Proteomes" id="UP000178065">
    <property type="component" value="Unassembled WGS sequence"/>
</dbReference>
<organism evidence="1 2">
    <name type="scientific">Candidatus Wildermuthbacteria bacterium RIFCSPHIGHO2_01_FULL_49_22b</name>
    <dbReference type="NCBI Taxonomy" id="1802448"/>
    <lineage>
        <taxon>Bacteria</taxon>
        <taxon>Candidatus Wildermuthiibacteriota</taxon>
    </lineage>
</organism>
<dbReference type="STRING" id="1802448.A2672_02740"/>
<dbReference type="EMBL" id="MHTT01000010">
    <property type="protein sequence ID" value="OHA65859.1"/>
    <property type="molecule type" value="Genomic_DNA"/>
</dbReference>
<protein>
    <recommendedName>
        <fullName evidence="3">Type II secretion system protein GspG C-terminal domain-containing protein</fullName>
    </recommendedName>
</protein>
<gene>
    <name evidence="1" type="ORF">A2672_02740</name>
</gene>
<proteinExistence type="predicted"/>
<reference evidence="1 2" key="1">
    <citation type="journal article" date="2016" name="Nat. Commun.">
        <title>Thousands of microbial genomes shed light on interconnected biogeochemical processes in an aquifer system.</title>
        <authorList>
            <person name="Anantharaman K."/>
            <person name="Brown C.T."/>
            <person name="Hug L.A."/>
            <person name="Sharon I."/>
            <person name="Castelle C.J."/>
            <person name="Probst A.J."/>
            <person name="Thomas B.C."/>
            <person name="Singh A."/>
            <person name="Wilkins M.J."/>
            <person name="Karaoz U."/>
            <person name="Brodie E.L."/>
            <person name="Williams K.H."/>
            <person name="Hubbard S.S."/>
            <person name="Banfield J.F."/>
        </authorList>
    </citation>
    <scope>NUCLEOTIDE SEQUENCE [LARGE SCALE GENOMIC DNA]</scope>
</reference>
<comment type="caution">
    <text evidence="1">The sequence shown here is derived from an EMBL/GenBank/DDBJ whole genome shotgun (WGS) entry which is preliminary data.</text>
</comment>
<evidence type="ECO:0008006" key="3">
    <source>
        <dbReference type="Google" id="ProtNLM"/>
    </source>
</evidence>
<evidence type="ECO:0000313" key="2">
    <source>
        <dbReference type="Proteomes" id="UP000178065"/>
    </source>
</evidence>
<sequence>MKVDFIHFFQSRAFAFMIVGAVAASAAYGIFLSGTPAQQRVLQFDQRRLSDLQQISYAIDEYWARNKAFPDNLETLQDSRYYFVQSLADPKTQEPYEYRATGEKTYELCAVFALSSAENGEFLRFSPSPKVWQHEAGRTCFSLEIQPRIVP</sequence>
<name>A0A1G2R0F3_9BACT</name>